<gene>
    <name evidence="3" type="ORF">KGM_200997</name>
</gene>
<protein>
    <submittedName>
        <fullName evidence="3">Chitin binding domain 3 protein</fullName>
    </submittedName>
</protein>
<feature type="region of interest" description="Disordered" evidence="1">
    <location>
        <begin position="230"/>
        <end position="266"/>
    </location>
</feature>
<evidence type="ECO:0000259" key="2">
    <source>
        <dbReference type="Pfam" id="PF03067"/>
    </source>
</evidence>
<proteinExistence type="predicted"/>
<dbReference type="Pfam" id="PF03067">
    <property type="entry name" value="LPMO_10"/>
    <property type="match status" value="1"/>
</dbReference>
<evidence type="ECO:0000313" key="3">
    <source>
        <dbReference type="EMBL" id="OWR49503.1"/>
    </source>
</evidence>
<comment type="caution">
    <text evidence="3">The sequence shown here is derived from an EMBL/GenBank/DDBJ whole genome shotgun (WGS) entry which is preliminary data.</text>
</comment>
<accession>A0A212F6Z7</accession>
<feature type="domain" description="Chitin-binding type-4" evidence="2">
    <location>
        <begin position="8"/>
        <end position="191"/>
    </location>
</feature>
<dbReference type="InParanoid" id="A0A212F6Z7"/>
<evidence type="ECO:0000313" key="4">
    <source>
        <dbReference type="Proteomes" id="UP000007151"/>
    </source>
</evidence>
<keyword evidence="4" id="KW-1185">Reference proteome</keyword>
<dbReference type="KEGG" id="dpl:KGM_200997"/>
<organism evidence="3 4">
    <name type="scientific">Danaus plexippus plexippus</name>
    <dbReference type="NCBI Taxonomy" id="278856"/>
    <lineage>
        <taxon>Eukaryota</taxon>
        <taxon>Metazoa</taxon>
        <taxon>Ecdysozoa</taxon>
        <taxon>Arthropoda</taxon>
        <taxon>Hexapoda</taxon>
        <taxon>Insecta</taxon>
        <taxon>Pterygota</taxon>
        <taxon>Neoptera</taxon>
        <taxon>Endopterygota</taxon>
        <taxon>Lepidoptera</taxon>
        <taxon>Glossata</taxon>
        <taxon>Ditrysia</taxon>
        <taxon>Papilionoidea</taxon>
        <taxon>Nymphalidae</taxon>
        <taxon>Danainae</taxon>
        <taxon>Danaini</taxon>
        <taxon>Danaina</taxon>
        <taxon>Danaus</taxon>
        <taxon>Danaus</taxon>
    </lineage>
</organism>
<feature type="compositionally biased region" description="Basic residues" evidence="1">
    <location>
        <begin position="230"/>
        <end position="263"/>
    </location>
</feature>
<dbReference type="InterPro" id="IPR004302">
    <property type="entry name" value="Cellulose/chitin-bd_N"/>
</dbReference>
<dbReference type="EMBL" id="AGBW02009954">
    <property type="protein sequence ID" value="OWR49503.1"/>
    <property type="molecule type" value="Genomic_DNA"/>
</dbReference>
<dbReference type="Proteomes" id="UP000007151">
    <property type="component" value="Unassembled WGS sequence"/>
</dbReference>
<reference evidence="3 4" key="1">
    <citation type="journal article" date="2011" name="Cell">
        <title>The monarch butterfly genome yields insights into long-distance migration.</title>
        <authorList>
            <person name="Zhan S."/>
            <person name="Merlin C."/>
            <person name="Boore J.L."/>
            <person name="Reppert S.M."/>
        </authorList>
    </citation>
    <scope>NUCLEOTIDE SEQUENCE [LARGE SCALE GENOMIC DNA]</scope>
    <source>
        <strain evidence="3">F-2</strain>
    </source>
</reference>
<dbReference type="AlphaFoldDB" id="A0A212F6Z7"/>
<name>A0A212F6Z7_DANPL</name>
<sequence length="285" mass="31960">MVVSVVGHGRVLQPPSRASMWRSGFPTPHNYDDDGLNCGGFYRQYTINKGKCGICGDAYDMKPPKSHELGGKYGQGIIVSNFEPEQIFTVTVEITAYHRGYWYFKICPNPKTNRQSCFDKYPVELATGGTNFYPSKGGVYKVKYRLPKGLVCDHCVLQWRYVAGNNWGFCGNGTSGLGCGNQETFGACSDISISENSIDTDARPVKFATASNDISEDLNRILNLLRKVTAKPKYKKTKPKPNQKKNRNHRKPRHDTRPSKRKKALEEASHIAYASHTQTIKQLVL</sequence>
<dbReference type="eggNOG" id="ENOG502QUC9">
    <property type="taxonomic scope" value="Eukaryota"/>
</dbReference>
<evidence type="ECO:0000256" key="1">
    <source>
        <dbReference type="SAM" id="MobiDB-lite"/>
    </source>
</evidence>
<dbReference type="STRING" id="278856.A0A212F6Z7"/>